<feature type="region of interest" description="Disordered" evidence="1">
    <location>
        <begin position="79"/>
        <end position="106"/>
    </location>
</feature>
<comment type="caution">
    <text evidence="2">The sequence shown here is derived from an EMBL/GenBank/DDBJ whole genome shotgun (WGS) entry which is preliminary data.</text>
</comment>
<protein>
    <submittedName>
        <fullName evidence="2">Uncharacterized protein</fullName>
    </submittedName>
</protein>
<gene>
    <name evidence="2" type="ORF">O181_025355</name>
</gene>
<evidence type="ECO:0000256" key="1">
    <source>
        <dbReference type="SAM" id="MobiDB-lite"/>
    </source>
</evidence>
<keyword evidence="3" id="KW-1185">Reference proteome</keyword>
<accession>A0A9Q3CMG8</accession>
<feature type="compositionally biased region" description="Basic and acidic residues" evidence="1">
    <location>
        <begin position="85"/>
        <end position="95"/>
    </location>
</feature>
<name>A0A9Q3CMG8_9BASI</name>
<sequence length="165" mass="18733">MEDTRVSPHSPRSVPTTFDINVEPDLIQGNVLRFEPLPSGSHRNRSVPVQNLVQSSQGRGMVNLSKPLEGGRELLLPHQELSGSGEDHRARRRMESNVLQRQGHKDEGLVEEPNYFIHISEEIAGNEPRFGEGWPSEVNKLQASCRSFQRQAQRTSEEEERSQEQ</sequence>
<evidence type="ECO:0000313" key="3">
    <source>
        <dbReference type="Proteomes" id="UP000765509"/>
    </source>
</evidence>
<feature type="region of interest" description="Disordered" evidence="1">
    <location>
        <begin position="145"/>
        <end position="165"/>
    </location>
</feature>
<proteinExistence type="predicted"/>
<reference evidence="2" key="1">
    <citation type="submission" date="2021-03" db="EMBL/GenBank/DDBJ databases">
        <title>Draft genome sequence of rust myrtle Austropuccinia psidii MF-1, a brazilian biotype.</title>
        <authorList>
            <person name="Quecine M.C."/>
            <person name="Pachon D.M.R."/>
            <person name="Bonatelli M.L."/>
            <person name="Correr F.H."/>
            <person name="Franceschini L.M."/>
            <person name="Leite T.F."/>
            <person name="Margarido G.R.A."/>
            <person name="Almeida C.A."/>
            <person name="Ferrarezi J.A."/>
            <person name="Labate C.A."/>
        </authorList>
    </citation>
    <scope>NUCLEOTIDE SEQUENCE</scope>
    <source>
        <strain evidence="2">MF-1</strain>
    </source>
</reference>
<dbReference type="EMBL" id="AVOT02008258">
    <property type="protein sequence ID" value="MBW0485640.1"/>
    <property type="molecule type" value="Genomic_DNA"/>
</dbReference>
<dbReference type="AlphaFoldDB" id="A0A9Q3CMG8"/>
<organism evidence="2 3">
    <name type="scientific">Austropuccinia psidii MF-1</name>
    <dbReference type="NCBI Taxonomy" id="1389203"/>
    <lineage>
        <taxon>Eukaryota</taxon>
        <taxon>Fungi</taxon>
        <taxon>Dikarya</taxon>
        <taxon>Basidiomycota</taxon>
        <taxon>Pucciniomycotina</taxon>
        <taxon>Pucciniomycetes</taxon>
        <taxon>Pucciniales</taxon>
        <taxon>Sphaerophragmiaceae</taxon>
        <taxon>Austropuccinia</taxon>
    </lineage>
</organism>
<evidence type="ECO:0000313" key="2">
    <source>
        <dbReference type="EMBL" id="MBW0485640.1"/>
    </source>
</evidence>
<dbReference type="Proteomes" id="UP000765509">
    <property type="component" value="Unassembled WGS sequence"/>
</dbReference>